<dbReference type="AlphaFoldDB" id="A0A9W6KJF5"/>
<dbReference type="InterPro" id="IPR050250">
    <property type="entry name" value="Macrolide_Exporter_MacB"/>
</dbReference>
<evidence type="ECO:0000313" key="9">
    <source>
        <dbReference type="EMBL" id="GLL01935.1"/>
    </source>
</evidence>
<evidence type="ECO:0000256" key="4">
    <source>
        <dbReference type="ARBA" id="ARBA00022989"/>
    </source>
</evidence>
<dbReference type="PANTHER" id="PTHR30572">
    <property type="entry name" value="MEMBRANE COMPONENT OF TRANSPORTER-RELATED"/>
    <property type="match status" value="1"/>
</dbReference>
<protein>
    <recommendedName>
        <fullName evidence="8">ABC3 transporter permease C-terminal domain-containing protein</fullName>
    </recommendedName>
</protein>
<dbReference type="Proteomes" id="UP001143480">
    <property type="component" value="Unassembled WGS sequence"/>
</dbReference>
<comment type="subcellular location">
    <subcellularLocation>
        <location evidence="1">Cell membrane</location>
        <topology evidence="1">Multi-pass membrane protein</topology>
    </subcellularLocation>
</comment>
<evidence type="ECO:0000256" key="6">
    <source>
        <dbReference type="ARBA" id="ARBA00038076"/>
    </source>
</evidence>
<organism evidence="9 10">
    <name type="scientific">Dactylosporangium matsuzakiense</name>
    <dbReference type="NCBI Taxonomy" id="53360"/>
    <lineage>
        <taxon>Bacteria</taxon>
        <taxon>Bacillati</taxon>
        <taxon>Actinomycetota</taxon>
        <taxon>Actinomycetes</taxon>
        <taxon>Micromonosporales</taxon>
        <taxon>Micromonosporaceae</taxon>
        <taxon>Dactylosporangium</taxon>
    </lineage>
</organism>
<keyword evidence="2" id="KW-1003">Cell membrane</keyword>
<sequence>MIRLSGRLRSALIIGFQGIRARKMRTFLSMISLFLGVLAVVTVQASAVTVRTLRLADIELQAGRDGTRTMFVPPVGDSAKITADTIKGKPGVAASYSLQAIIGEPKVRPINPGAQPFEHLDEAAYGPEGYDGPRFAMTCDESGNCRPIAIQGAGTPAPKGAAIEVSLVAMINDIRDFRPFRPVAGAWLSFDGEPSYSPRLVINKAAAVGFSKYSIPAEMRLDDAIANPTPRIIGVVDDGNSQPTAYARADEIDNWLKPPEPVDNPQPGAAPDAKAMNAVSGSGLQVDFAPGHADLEALLTRKLLAAGVPRETLNINTVDVRKHIEKELAILNYVFLGMAGLVLLIGVAGILNVGLATVGERVEEFALRRAVGTPRVLLAGIVLAETLLTGLLTSAAAIGAAVAGLNLARRVLGGQIIQLQEMTFPWEAGVAGVIAGLVAGLLGGLIPAIRAARIPIATVMRA</sequence>
<dbReference type="PANTHER" id="PTHR30572:SF4">
    <property type="entry name" value="ABC TRANSPORTER PERMEASE YTRF"/>
    <property type="match status" value="1"/>
</dbReference>
<keyword evidence="5 7" id="KW-0472">Membrane</keyword>
<dbReference type="Pfam" id="PF02687">
    <property type="entry name" value="FtsX"/>
    <property type="match status" value="1"/>
</dbReference>
<evidence type="ECO:0000313" key="10">
    <source>
        <dbReference type="Proteomes" id="UP001143480"/>
    </source>
</evidence>
<comment type="caution">
    <text evidence="9">The sequence shown here is derived from an EMBL/GenBank/DDBJ whole genome shotgun (WGS) entry which is preliminary data.</text>
</comment>
<keyword evidence="10" id="KW-1185">Reference proteome</keyword>
<accession>A0A9W6KJF5</accession>
<dbReference type="EMBL" id="BSFP01000019">
    <property type="protein sequence ID" value="GLL01935.1"/>
    <property type="molecule type" value="Genomic_DNA"/>
</dbReference>
<proteinExistence type="inferred from homology"/>
<feature type="domain" description="ABC3 transporter permease C-terminal" evidence="8">
    <location>
        <begin position="338"/>
        <end position="456"/>
    </location>
</feature>
<keyword evidence="3 7" id="KW-0812">Transmembrane</keyword>
<feature type="transmembrane region" description="Helical" evidence="7">
    <location>
        <begin position="330"/>
        <end position="355"/>
    </location>
</feature>
<feature type="transmembrane region" description="Helical" evidence="7">
    <location>
        <begin position="428"/>
        <end position="452"/>
    </location>
</feature>
<dbReference type="RefSeq" id="WP_261961723.1">
    <property type="nucleotide sequence ID" value="NZ_BAAAXA010000001.1"/>
</dbReference>
<reference evidence="9" key="2">
    <citation type="submission" date="2023-01" db="EMBL/GenBank/DDBJ databases">
        <authorList>
            <person name="Sun Q."/>
            <person name="Evtushenko L."/>
        </authorList>
    </citation>
    <scope>NUCLEOTIDE SEQUENCE</scope>
    <source>
        <strain evidence="9">VKM Ac-1321</strain>
    </source>
</reference>
<feature type="transmembrane region" description="Helical" evidence="7">
    <location>
        <begin position="376"/>
        <end position="408"/>
    </location>
</feature>
<name>A0A9W6KJF5_9ACTN</name>
<dbReference type="GO" id="GO:0005886">
    <property type="term" value="C:plasma membrane"/>
    <property type="evidence" value="ECO:0007669"/>
    <property type="project" value="UniProtKB-SubCell"/>
</dbReference>
<evidence type="ECO:0000256" key="2">
    <source>
        <dbReference type="ARBA" id="ARBA00022475"/>
    </source>
</evidence>
<keyword evidence="4 7" id="KW-1133">Transmembrane helix</keyword>
<evidence type="ECO:0000256" key="7">
    <source>
        <dbReference type="SAM" id="Phobius"/>
    </source>
</evidence>
<dbReference type="GO" id="GO:0022857">
    <property type="term" value="F:transmembrane transporter activity"/>
    <property type="evidence" value="ECO:0007669"/>
    <property type="project" value="TreeGrafter"/>
</dbReference>
<evidence type="ECO:0000256" key="3">
    <source>
        <dbReference type="ARBA" id="ARBA00022692"/>
    </source>
</evidence>
<gene>
    <name evidence="9" type="ORF">GCM10017581_036770</name>
</gene>
<evidence type="ECO:0000259" key="8">
    <source>
        <dbReference type="Pfam" id="PF02687"/>
    </source>
</evidence>
<comment type="similarity">
    <text evidence="6">Belongs to the ABC-4 integral membrane protein family.</text>
</comment>
<evidence type="ECO:0000256" key="5">
    <source>
        <dbReference type="ARBA" id="ARBA00023136"/>
    </source>
</evidence>
<dbReference type="InterPro" id="IPR003838">
    <property type="entry name" value="ABC3_permease_C"/>
</dbReference>
<reference evidence="9" key="1">
    <citation type="journal article" date="2014" name="Int. J. Syst. Evol. Microbiol.">
        <title>Complete genome sequence of Corynebacterium casei LMG S-19264T (=DSM 44701T), isolated from a smear-ripened cheese.</title>
        <authorList>
            <consortium name="US DOE Joint Genome Institute (JGI-PGF)"/>
            <person name="Walter F."/>
            <person name="Albersmeier A."/>
            <person name="Kalinowski J."/>
            <person name="Ruckert C."/>
        </authorList>
    </citation>
    <scope>NUCLEOTIDE SEQUENCE</scope>
    <source>
        <strain evidence="9">VKM Ac-1321</strain>
    </source>
</reference>
<evidence type="ECO:0000256" key="1">
    <source>
        <dbReference type="ARBA" id="ARBA00004651"/>
    </source>
</evidence>